<accession>G4T857</accession>
<dbReference type="EMBL" id="CAFZ01000015">
    <property type="protein sequence ID" value="CCA67502.1"/>
    <property type="molecule type" value="Genomic_DNA"/>
</dbReference>
<feature type="compositionally biased region" description="Basic and acidic residues" evidence="1">
    <location>
        <begin position="155"/>
        <end position="165"/>
    </location>
</feature>
<dbReference type="HOGENOM" id="CLU_1315843_0_0_1"/>
<gene>
    <name evidence="2" type="ORF">PIIN_01331</name>
</gene>
<feature type="region of interest" description="Disordered" evidence="1">
    <location>
        <begin position="1"/>
        <end position="25"/>
    </location>
</feature>
<feature type="compositionally biased region" description="Low complexity" evidence="1">
    <location>
        <begin position="59"/>
        <end position="70"/>
    </location>
</feature>
<feature type="compositionally biased region" description="Polar residues" evidence="1">
    <location>
        <begin position="93"/>
        <end position="109"/>
    </location>
</feature>
<feature type="compositionally biased region" description="Basic and acidic residues" evidence="1">
    <location>
        <begin position="175"/>
        <end position="189"/>
    </location>
</feature>
<feature type="compositionally biased region" description="Polar residues" evidence="1">
    <location>
        <begin position="1"/>
        <end position="14"/>
    </location>
</feature>
<keyword evidence="3" id="KW-1185">Reference proteome</keyword>
<evidence type="ECO:0000313" key="2">
    <source>
        <dbReference type="EMBL" id="CCA67502.1"/>
    </source>
</evidence>
<dbReference type="AlphaFoldDB" id="G4T857"/>
<organism evidence="2 3">
    <name type="scientific">Serendipita indica (strain DSM 11827)</name>
    <name type="common">Root endophyte fungus</name>
    <name type="synonym">Piriformospora indica</name>
    <dbReference type="NCBI Taxonomy" id="1109443"/>
    <lineage>
        <taxon>Eukaryota</taxon>
        <taxon>Fungi</taxon>
        <taxon>Dikarya</taxon>
        <taxon>Basidiomycota</taxon>
        <taxon>Agaricomycotina</taxon>
        <taxon>Agaricomycetes</taxon>
        <taxon>Sebacinales</taxon>
        <taxon>Serendipitaceae</taxon>
        <taxon>Serendipita</taxon>
    </lineage>
</organism>
<sequence length="209" mass="23622">MSRSQFPPSHSASTSDRERHLAERELQARLAYAELITPPHQRDQQARALQNHALFFTPSSQSSHSSPVNSGWMSSNITPYETRQEHTPHPTMDQRQLQPAPNSPTTDNSLLDTAQAVAEDKRRRNTEASGSSSRLGAVPLFVLLMKPSSQVSLEEERAIRKHGADNEPTAAKGRGLRERSWRITEREWMAEGNGYSQGSPKNEHYWKRQ</sequence>
<evidence type="ECO:0000313" key="3">
    <source>
        <dbReference type="Proteomes" id="UP000007148"/>
    </source>
</evidence>
<name>G4T857_SERID</name>
<comment type="caution">
    <text evidence="2">The sequence shown here is derived from an EMBL/GenBank/DDBJ whole genome shotgun (WGS) entry which is preliminary data.</text>
</comment>
<evidence type="ECO:0000256" key="1">
    <source>
        <dbReference type="SAM" id="MobiDB-lite"/>
    </source>
</evidence>
<reference evidence="2 3" key="1">
    <citation type="journal article" date="2011" name="PLoS Pathog.">
        <title>Endophytic Life Strategies Decoded by Genome and Transcriptome Analyses of the Mutualistic Root Symbiont Piriformospora indica.</title>
        <authorList>
            <person name="Zuccaro A."/>
            <person name="Lahrmann U."/>
            <person name="Guldener U."/>
            <person name="Langen G."/>
            <person name="Pfiffi S."/>
            <person name="Biedenkopf D."/>
            <person name="Wong P."/>
            <person name="Samans B."/>
            <person name="Grimm C."/>
            <person name="Basiewicz M."/>
            <person name="Murat C."/>
            <person name="Martin F."/>
            <person name="Kogel K.H."/>
        </authorList>
    </citation>
    <scope>NUCLEOTIDE SEQUENCE [LARGE SCALE GENOMIC DNA]</scope>
    <source>
        <strain evidence="2 3">DSM 11827</strain>
    </source>
</reference>
<feature type="compositionally biased region" description="Basic and acidic residues" evidence="1">
    <location>
        <begin position="15"/>
        <end position="25"/>
    </location>
</feature>
<protein>
    <submittedName>
        <fullName evidence="2">Uncharacterized protein</fullName>
    </submittedName>
</protein>
<proteinExistence type="predicted"/>
<feature type="region of interest" description="Disordered" evidence="1">
    <location>
        <begin position="82"/>
        <end position="109"/>
    </location>
</feature>
<dbReference type="Proteomes" id="UP000007148">
    <property type="component" value="Unassembled WGS sequence"/>
</dbReference>
<feature type="region of interest" description="Disordered" evidence="1">
    <location>
        <begin position="57"/>
        <end position="76"/>
    </location>
</feature>
<feature type="region of interest" description="Disordered" evidence="1">
    <location>
        <begin position="155"/>
        <end position="209"/>
    </location>
</feature>
<dbReference type="InParanoid" id="G4T857"/>